<dbReference type="AlphaFoldDB" id="K2MBL5"/>
<dbReference type="PATRIC" id="fig|391937.3.peg.1355"/>
<evidence type="ECO:0008006" key="3">
    <source>
        <dbReference type="Google" id="ProtNLM"/>
    </source>
</evidence>
<protein>
    <recommendedName>
        <fullName evidence="3">BioF2-like acetyltransferase domain-containing protein</fullName>
    </recommendedName>
</protein>
<dbReference type="InterPro" id="IPR016181">
    <property type="entry name" value="Acyl_CoA_acyltransferase"/>
</dbReference>
<dbReference type="PANTHER" id="PTHR47017:SF1">
    <property type="entry name" value="ACYL-COA"/>
    <property type="match status" value="1"/>
</dbReference>
<dbReference type="Gene3D" id="3.40.630.30">
    <property type="match status" value="1"/>
</dbReference>
<reference evidence="1 2" key="1">
    <citation type="journal article" date="2012" name="J. Bacteriol.">
        <title>Genome Sequence of Nitratireductor pacificus Type Strain pht-3B.</title>
        <authorList>
            <person name="Lai Q."/>
            <person name="Li G."/>
            <person name="Shao Z."/>
        </authorList>
    </citation>
    <scope>NUCLEOTIDE SEQUENCE [LARGE SCALE GENOMIC DNA]</scope>
    <source>
        <strain evidence="2">pht-3B</strain>
    </source>
</reference>
<sequence length="400" mass="44556">MMTTANTPDPATGEATLTVSPHFSDMPEADWATLAGASRADPAVAYNPFLSHAFLSSVEESGCATRDSGWLGQHLWLRAADGTLLGAVPCYLKSHSQGEYVFDHGWADAFQRAGGRYYPKLQASVPFTPARGPRLLARSGVDSTAVRQVLAEGLKTLTERLDVSSAHVTFAMDQDIEALKEAGFLMRIDQQFHFFNRGYGSYDDFLATLASRKRKALKKERRAALENGITVDWLTGRDLTEAVWDDFFAFYTDTGSRKWGRPYLNRRFFSLIGERMADDVLLVMARRNGRYVAGAINFIGSDTLYGRNWGCIEHHPFLHFEICYHQAIEFAIRHGLSTVEAGAQGEHKLARGYEPVITRSAHHIPHPGLRRAVAQYLDMERQDVAEIAGVLSAHTPFRKG</sequence>
<dbReference type="Pfam" id="PF04339">
    <property type="entry name" value="FemAB_like"/>
    <property type="match status" value="1"/>
</dbReference>
<keyword evidence="2" id="KW-1185">Reference proteome</keyword>
<evidence type="ECO:0000313" key="1">
    <source>
        <dbReference type="EMBL" id="EKF19541.1"/>
    </source>
</evidence>
<dbReference type="PANTHER" id="PTHR47017">
    <property type="entry name" value="ACYL-COA"/>
    <property type="match status" value="1"/>
</dbReference>
<dbReference type="Proteomes" id="UP000006786">
    <property type="component" value="Unassembled WGS sequence"/>
</dbReference>
<gene>
    <name evidence="1" type="ORF">NA2_06592</name>
</gene>
<comment type="caution">
    <text evidence="1">The sequence shown here is derived from an EMBL/GenBank/DDBJ whole genome shotgun (WGS) entry which is preliminary data.</text>
</comment>
<proteinExistence type="predicted"/>
<dbReference type="eggNOG" id="COG3146">
    <property type="taxonomic scope" value="Bacteria"/>
</dbReference>
<dbReference type="InterPro" id="IPR007434">
    <property type="entry name" value="FemAB-like"/>
</dbReference>
<name>K2MBL5_9HYPH</name>
<dbReference type="EMBL" id="AMRM01000006">
    <property type="protein sequence ID" value="EKF19541.1"/>
    <property type="molecule type" value="Genomic_DNA"/>
</dbReference>
<evidence type="ECO:0000313" key="2">
    <source>
        <dbReference type="Proteomes" id="UP000006786"/>
    </source>
</evidence>
<dbReference type="SUPFAM" id="SSF55729">
    <property type="entry name" value="Acyl-CoA N-acyltransferases (Nat)"/>
    <property type="match status" value="1"/>
</dbReference>
<organism evidence="1 2">
    <name type="scientific">Nitratireductor pacificus pht-3B</name>
    <dbReference type="NCBI Taxonomy" id="391937"/>
    <lineage>
        <taxon>Bacteria</taxon>
        <taxon>Pseudomonadati</taxon>
        <taxon>Pseudomonadota</taxon>
        <taxon>Alphaproteobacteria</taxon>
        <taxon>Hyphomicrobiales</taxon>
        <taxon>Phyllobacteriaceae</taxon>
        <taxon>Nitratireductor</taxon>
    </lineage>
</organism>
<dbReference type="STRING" id="391937.NA2_06592"/>
<accession>K2MBL5</accession>